<protein>
    <submittedName>
        <fullName evidence="3">IstB-like ATP binding family protein 3</fullName>
    </submittedName>
</protein>
<evidence type="ECO:0000259" key="2">
    <source>
        <dbReference type="Pfam" id="PF01695"/>
    </source>
</evidence>
<evidence type="ECO:0000256" key="1">
    <source>
        <dbReference type="SAM" id="MobiDB-lite"/>
    </source>
</evidence>
<keyword evidence="4" id="KW-1185">Reference proteome</keyword>
<name>H0HWW0_9HYPH</name>
<dbReference type="Pfam" id="PF01695">
    <property type="entry name" value="IstB_IS21"/>
    <property type="match status" value="1"/>
</dbReference>
<evidence type="ECO:0000313" key="4">
    <source>
        <dbReference type="Proteomes" id="UP000003250"/>
    </source>
</evidence>
<dbReference type="EMBL" id="AHAM01000189">
    <property type="protein sequence ID" value="EHK54805.1"/>
    <property type="molecule type" value="Genomic_DNA"/>
</dbReference>
<feature type="region of interest" description="Disordered" evidence="1">
    <location>
        <begin position="34"/>
        <end position="57"/>
    </location>
</feature>
<gene>
    <name evidence="3" type="ORF">MAXJ12_23307</name>
</gene>
<proteinExistence type="predicted"/>
<dbReference type="AlphaFoldDB" id="H0HWW0"/>
<feature type="domain" description="IstB-like ATP-binding" evidence="2">
    <location>
        <begin position="1"/>
        <end position="27"/>
    </location>
</feature>
<sequence>MTIAFLDRLTQHCHILETGNDSFRVTNLSAHTAKTRGAENRNLTAASDLRGRRVSSR</sequence>
<accession>H0HWW0</accession>
<reference evidence="3 4" key="1">
    <citation type="journal article" date="2012" name="J. Bacteriol.">
        <title>Draft Genome Sequence of Mesorhizobium alhagi CCNWXJ12-2T, a Novel Salt-Resistant Species Isolated from the Desert of Northwestern China.</title>
        <authorList>
            <person name="Zhou M."/>
            <person name="Chen W."/>
            <person name="Chen H."/>
            <person name="Wei G."/>
        </authorList>
    </citation>
    <scope>NUCLEOTIDE SEQUENCE [LARGE SCALE GENOMIC DNA]</scope>
    <source>
        <strain evidence="3 4">CCNWXJ12-2</strain>
    </source>
</reference>
<dbReference type="InterPro" id="IPR002611">
    <property type="entry name" value="IstB_ATP-bd"/>
</dbReference>
<evidence type="ECO:0000313" key="3">
    <source>
        <dbReference type="EMBL" id="EHK54805.1"/>
    </source>
</evidence>
<organism evidence="3 4">
    <name type="scientific">Mesorhizobium alhagi CCNWXJ12-2</name>
    <dbReference type="NCBI Taxonomy" id="1107882"/>
    <lineage>
        <taxon>Bacteria</taxon>
        <taxon>Pseudomonadati</taxon>
        <taxon>Pseudomonadota</taxon>
        <taxon>Alphaproteobacteria</taxon>
        <taxon>Hyphomicrobiales</taxon>
        <taxon>Phyllobacteriaceae</taxon>
        <taxon>Allomesorhizobium</taxon>
    </lineage>
</organism>
<dbReference type="Proteomes" id="UP000003250">
    <property type="component" value="Unassembled WGS sequence"/>
</dbReference>